<reference evidence="2" key="1">
    <citation type="submission" date="2018-02" db="EMBL/GenBank/DDBJ databases">
        <authorList>
            <person name="Hausmann B."/>
        </authorList>
    </citation>
    <scope>NUCLEOTIDE SEQUENCE [LARGE SCALE GENOMIC DNA]</scope>
    <source>
        <strain evidence="2">Peat soil MAG SbA5</strain>
    </source>
</reference>
<proteinExistence type="predicted"/>
<dbReference type="Proteomes" id="UP000239735">
    <property type="component" value="Unassembled WGS sequence"/>
</dbReference>
<gene>
    <name evidence="1" type="ORF">SBA5_890009</name>
</gene>
<organism evidence="1 2">
    <name type="scientific">Candidatus Sulfuritelmatomonas gaucii</name>
    <dbReference type="NCBI Taxonomy" id="2043161"/>
    <lineage>
        <taxon>Bacteria</taxon>
        <taxon>Pseudomonadati</taxon>
        <taxon>Acidobacteriota</taxon>
        <taxon>Terriglobia</taxon>
        <taxon>Terriglobales</taxon>
        <taxon>Acidobacteriaceae</taxon>
        <taxon>Candidatus Sulfuritelmatomonas</taxon>
    </lineage>
</organism>
<protein>
    <submittedName>
        <fullName evidence="1">Uncharacterized protein</fullName>
    </submittedName>
</protein>
<dbReference type="AlphaFoldDB" id="A0A2N9M826"/>
<name>A0A2N9M826_9BACT</name>
<evidence type="ECO:0000313" key="1">
    <source>
        <dbReference type="EMBL" id="SPE31557.1"/>
    </source>
</evidence>
<accession>A0A2N9M826</accession>
<dbReference type="EMBL" id="OKRB01000151">
    <property type="protein sequence ID" value="SPE31557.1"/>
    <property type="molecule type" value="Genomic_DNA"/>
</dbReference>
<evidence type="ECO:0000313" key="2">
    <source>
        <dbReference type="Proteomes" id="UP000239735"/>
    </source>
</evidence>
<sequence>MLAPTPAASVISVITVKTGARQSLRTICPSWLKSELMVNPPGGLRIRAGKVHLSDATQCLAERFRDAGCLFDASLKNKNNSFQAFAFGTTQATPASKTSRRRLRLF</sequence>